<evidence type="ECO:0000313" key="4">
    <source>
        <dbReference type="Proteomes" id="UP001174936"/>
    </source>
</evidence>
<protein>
    <recommendedName>
        <fullName evidence="2">Nephrocystin 3-like N-terminal domain-containing protein</fullName>
    </recommendedName>
</protein>
<keyword evidence="1" id="KW-0677">Repeat</keyword>
<reference evidence="3" key="1">
    <citation type="submission" date="2023-06" db="EMBL/GenBank/DDBJ databases">
        <title>Genome-scale phylogeny and comparative genomics of the fungal order Sordariales.</title>
        <authorList>
            <consortium name="Lawrence Berkeley National Laboratory"/>
            <person name="Hensen N."/>
            <person name="Bonometti L."/>
            <person name="Westerberg I."/>
            <person name="Brannstrom I.O."/>
            <person name="Guillou S."/>
            <person name="Cros-Aarteil S."/>
            <person name="Calhoun S."/>
            <person name="Haridas S."/>
            <person name="Kuo A."/>
            <person name="Mondo S."/>
            <person name="Pangilinan J."/>
            <person name="Riley R."/>
            <person name="Labutti K."/>
            <person name="Andreopoulos B."/>
            <person name="Lipzen A."/>
            <person name="Chen C."/>
            <person name="Yanf M."/>
            <person name="Daum C."/>
            <person name="Ng V."/>
            <person name="Clum A."/>
            <person name="Steindorff A."/>
            <person name="Ohm R."/>
            <person name="Martin F."/>
            <person name="Silar P."/>
            <person name="Natvig D."/>
            <person name="Lalanne C."/>
            <person name="Gautier V."/>
            <person name="Ament-Velasquez S.L."/>
            <person name="Kruys A."/>
            <person name="Hutchinson M.I."/>
            <person name="Powell A.J."/>
            <person name="Barry K."/>
            <person name="Miller A.N."/>
            <person name="Grigoriev I.V."/>
            <person name="Debuchy R."/>
            <person name="Gladieux P."/>
            <person name="Thoren M.H."/>
            <person name="Johannesson H."/>
        </authorList>
    </citation>
    <scope>NUCLEOTIDE SEQUENCE</scope>
    <source>
        <strain evidence="3">SMH2532-1</strain>
    </source>
</reference>
<sequence>MIPEQDGLSILRGGLKLIFGLIHKRIENQEQIFRAFEDIPLTFSKACEACQSYPRDEDLRSSVLDLYRVLMEEIPKLTDILLRRHKGSHVDPVMVVPSRIFKQHPQHEATVIVHSVDAVTRASTRVANRVEILLGKTVAATLHQTESIDANVRKVGMGMKLIHDQQLETAQRITAQEQRYSEKLSELAGAFDAKLEHATRRLTAEIRSIHSIQAGALPFSGEPLGYIGPSGVSPFLTLCAAPALTPSDPILLPPVSTIYSYEQLYQLADLPDSSNIECDLDEIRKLRARLSDTILGRSTYLMVTDRFRDWLDFSLGVSDLVLVEGHLDTEREGKLSSLSAFCGSFIEARKTPQFSVLYYFCGLHCHLGDHISGPQGMVRSLVSQLLRWHRDAGTPLTITIADPDCGELSSHQLPALLTLFRELIQQTPSGMTLYCLIDGISEFETTNQGWETELCEIVGFFQTIVEDLRQTSSPGPAFKVLLTASQRSITVVGQINSSDQITLSSSRVLPRSIGASFEEDFLASMATPATEHMSQQFR</sequence>
<evidence type="ECO:0000256" key="1">
    <source>
        <dbReference type="ARBA" id="ARBA00022737"/>
    </source>
</evidence>
<name>A0AA39Y8L1_9PEZI</name>
<evidence type="ECO:0000313" key="3">
    <source>
        <dbReference type="EMBL" id="KAK0646902.1"/>
    </source>
</evidence>
<comment type="caution">
    <text evidence="3">The sequence shown here is derived from an EMBL/GenBank/DDBJ whole genome shotgun (WGS) entry which is preliminary data.</text>
</comment>
<accession>A0AA39Y8L1</accession>
<dbReference type="Proteomes" id="UP001174936">
    <property type="component" value="Unassembled WGS sequence"/>
</dbReference>
<dbReference type="InterPro" id="IPR056884">
    <property type="entry name" value="NPHP3-like_N"/>
</dbReference>
<feature type="domain" description="Nephrocystin 3-like N-terminal" evidence="2">
    <location>
        <begin position="339"/>
        <end position="448"/>
    </location>
</feature>
<dbReference type="AlphaFoldDB" id="A0AA39Y8L1"/>
<dbReference type="EMBL" id="JAULSV010000004">
    <property type="protein sequence ID" value="KAK0646902.1"/>
    <property type="molecule type" value="Genomic_DNA"/>
</dbReference>
<organism evidence="3 4">
    <name type="scientific">Cercophora newfieldiana</name>
    <dbReference type="NCBI Taxonomy" id="92897"/>
    <lineage>
        <taxon>Eukaryota</taxon>
        <taxon>Fungi</taxon>
        <taxon>Dikarya</taxon>
        <taxon>Ascomycota</taxon>
        <taxon>Pezizomycotina</taxon>
        <taxon>Sordariomycetes</taxon>
        <taxon>Sordariomycetidae</taxon>
        <taxon>Sordariales</taxon>
        <taxon>Lasiosphaeriaceae</taxon>
        <taxon>Cercophora</taxon>
    </lineage>
</organism>
<evidence type="ECO:0000259" key="2">
    <source>
        <dbReference type="Pfam" id="PF24883"/>
    </source>
</evidence>
<keyword evidence="4" id="KW-1185">Reference proteome</keyword>
<dbReference type="PANTHER" id="PTHR40619:SF3">
    <property type="entry name" value="FUNGAL STAND N-TERMINAL GOODBYE DOMAIN-CONTAINING PROTEIN"/>
    <property type="match status" value="1"/>
</dbReference>
<gene>
    <name evidence="3" type="ORF">B0T16DRAFT_446786</name>
</gene>
<dbReference type="PANTHER" id="PTHR40619">
    <property type="entry name" value="FUNGAL STAND N-TERMINAL GOODBYE DOMAIN-CONTAINING PROTEIN"/>
    <property type="match status" value="1"/>
</dbReference>
<dbReference type="Pfam" id="PF24883">
    <property type="entry name" value="NPHP3_N"/>
    <property type="match status" value="1"/>
</dbReference>
<proteinExistence type="predicted"/>